<dbReference type="Proteomes" id="UP000294588">
    <property type="component" value="Unassembled WGS sequence"/>
</dbReference>
<name>A0AC61QIZ2_9BACT</name>
<evidence type="ECO:0000313" key="2">
    <source>
        <dbReference type="Proteomes" id="UP000294588"/>
    </source>
</evidence>
<proteinExistence type="predicted"/>
<gene>
    <name evidence="1" type="ORF">E0946_04865</name>
</gene>
<protein>
    <submittedName>
        <fullName evidence="1">TetR/AcrR family transcriptional regulator</fullName>
    </submittedName>
</protein>
<accession>A0AC61QIZ2</accession>
<reference evidence="1" key="1">
    <citation type="submission" date="2019-03" db="EMBL/GenBank/DDBJ databases">
        <title>Candidatus Syntrophosphaera thermopropionivorans: a novel player in syntrophic propionate oxidation during anaerobic digestion.</title>
        <authorList>
            <person name="Dyksma S."/>
        </authorList>
    </citation>
    <scope>NUCLEOTIDE SEQUENCE</scope>
    <source>
        <strain evidence="1">W5</strain>
    </source>
</reference>
<dbReference type="EMBL" id="SMOG01000013">
    <property type="protein sequence ID" value="TDF72889.1"/>
    <property type="molecule type" value="Genomic_DNA"/>
</dbReference>
<keyword evidence="2" id="KW-1185">Reference proteome</keyword>
<evidence type="ECO:0000313" key="1">
    <source>
        <dbReference type="EMBL" id="TDF72889.1"/>
    </source>
</evidence>
<organism evidence="1 2">
    <name type="scientific">Candidatus Syntrophosphaera thermopropionivorans</name>
    <dbReference type="NCBI Taxonomy" id="2593015"/>
    <lineage>
        <taxon>Bacteria</taxon>
        <taxon>Pseudomonadati</taxon>
        <taxon>Candidatus Cloacimonadota</taxon>
        <taxon>Candidatus Cloacimonadia</taxon>
        <taxon>Candidatus Cloacimonadales</taxon>
        <taxon>Candidatus Cloacimonadaceae</taxon>
        <taxon>Candidatus Syntrophosphaera</taxon>
    </lineage>
</organism>
<sequence length="194" mass="22864">MTERQEQIILTAIALIAREGYKNLTIKKLASELHLSEAALYRHFVNKEDLLLSIMHYFEDISRNVLQEIQKTKLNPLEKVHFFIMNRYELFTSNPDLAQVMFSDELFYYDPVFFKQFQKISMNHREVLLNFIEEAQKEGFIQSGINSEQIFTILIGSMRFLITQWNLSGRKFDLGKEGDSLFQTIKNLIAEKKI</sequence>
<comment type="caution">
    <text evidence="1">The sequence shown here is derived from an EMBL/GenBank/DDBJ whole genome shotgun (WGS) entry which is preliminary data.</text>
</comment>